<name>A0A6C0CGL1_9ZZZZ</name>
<organism evidence="1">
    <name type="scientific">viral metagenome</name>
    <dbReference type="NCBI Taxonomy" id="1070528"/>
    <lineage>
        <taxon>unclassified sequences</taxon>
        <taxon>metagenomes</taxon>
        <taxon>organismal metagenomes</taxon>
    </lineage>
</organism>
<accession>A0A6C0CGL1</accession>
<sequence>MEDIVNKLNLIAREQVIDKYKEYFKYYIEDDGIMYKYIEAGVTAAKNETALGRPKWALTSRWEEAENDPAEKLQLLNNIYIMLLHKLYIICKNLQLQTGSRAYKMMLEHELFIGELESIVGLESARPGASANKAKSLLKNNLNHDPTIDPIFIALPMCISDVSISYRKQQFYYGFLLPPRMEQGGRLSKVIYYNGNDGNDTFNTFDVRTMVYYEIDDYGDKLQTLQIDRLRIIDTKSDIPTYPIIIDVESIPETFKEKIIKQQKKYAIKYVINNKKERIVNKVNKLYRLEERVKNIVSGSSRAPKEWIVELNEDINKIVSELTYCTERSSDDYANFCEVMINAFIYNELIRDKRYPHKFLDEAKASYKEEREEDPDLVTVTELARHPAVDHEMISQAHTKVKEKLSALNIPLAA</sequence>
<evidence type="ECO:0000313" key="1">
    <source>
        <dbReference type="EMBL" id="QHT02829.1"/>
    </source>
</evidence>
<dbReference type="EMBL" id="MN739402">
    <property type="protein sequence ID" value="QHT02829.1"/>
    <property type="molecule type" value="Genomic_DNA"/>
</dbReference>
<reference evidence="1" key="1">
    <citation type="journal article" date="2020" name="Nature">
        <title>Giant virus diversity and host interactions through global metagenomics.</title>
        <authorList>
            <person name="Schulz F."/>
            <person name="Roux S."/>
            <person name="Paez-Espino D."/>
            <person name="Jungbluth S."/>
            <person name="Walsh D.A."/>
            <person name="Denef V.J."/>
            <person name="McMahon K.D."/>
            <person name="Konstantinidis K.T."/>
            <person name="Eloe-Fadrosh E.A."/>
            <person name="Kyrpides N.C."/>
            <person name="Woyke T."/>
        </authorList>
    </citation>
    <scope>NUCLEOTIDE SEQUENCE</scope>
    <source>
        <strain evidence="1">GVMAG-M-3300020595-32</strain>
    </source>
</reference>
<proteinExistence type="predicted"/>
<dbReference type="AlphaFoldDB" id="A0A6C0CGL1"/>
<protein>
    <submittedName>
        <fullName evidence="1">Uncharacterized protein</fullName>
    </submittedName>
</protein>